<reference evidence="2 3" key="1">
    <citation type="journal article" date="2022" name="Allergy">
        <title>Genome assembly and annotation of Periplaneta americana reveal a comprehensive cockroach allergen profile.</title>
        <authorList>
            <person name="Wang L."/>
            <person name="Xiong Q."/>
            <person name="Saelim N."/>
            <person name="Wang L."/>
            <person name="Nong W."/>
            <person name="Wan A.T."/>
            <person name="Shi M."/>
            <person name="Liu X."/>
            <person name="Cao Q."/>
            <person name="Hui J.H.L."/>
            <person name="Sookrung N."/>
            <person name="Leung T.F."/>
            <person name="Tungtrongchitr A."/>
            <person name="Tsui S.K.W."/>
        </authorList>
    </citation>
    <scope>NUCLEOTIDE SEQUENCE [LARGE SCALE GENOMIC DNA]</scope>
    <source>
        <strain evidence="2">PWHHKU_190912</strain>
    </source>
</reference>
<gene>
    <name evidence="2" type="ORF">ANN_20455</name>
</gene>
<feature type="region of interest" description="Disordered" evidence="1">
    <location>
        <begin position="1"/>
        <end position="20"/>
    </location>
</feature>
<name>A0ABQ8SCS1_PERAM</name>
<feature type="compositionally biased region" description="Polar residues" evidence="1">
    <location>
        <begin position="11"/>
        <end position="20"/>
    </location>
</feature>
<comment type="caution">
    <text evidence="2">The sequence shown here is derived from an EMBL/GenBank/DDBJ whole genome shotgun (WGS) entry which is preliminary data.</text>
</comment>
<evidence type="ECO:0000256" key="1">
    <source>
        <dbReference type="SAM" id="MobiDB-lite"/>
    </source>
</evidence>
<evidence type="ECO:0000313" key="3">
    <source>
        <dbReference type="Proteomes" id="UP001148838"/>
    </source>
</evidence>
<dbReference type="Proteomes" id="UP001148838">
    <property type="component" value="Unassembled WGS sequence"/>
</dbReference>
<protein>
    <submittedName>
        <fullName evidence="2">Uncharacterized protein</fullName>
    </submittedName>
</protein>
<sequence>MAGLCEGGNEPTGSLKASNVHNNRDSGAALVVECTLKQYASSSGRVKVVSLFLSEPRAVKMCAAIASPARCEIVTGDRTWVRYVNAETKLQSMQWGHTHFPKKPTKCRQNTFHEETHGNCLLGQKRNFASGVLGEECHN</sequence>
<accession>A0ABQ8SCS1</accession>
<keyword evidence="3" id="KW-1185">Reference proteome</keyword>
<evidence type="ECO:0000313" key="2">
    <source>
        <dbReference type="EMBL" id="KAJ4431849.1"/>
    </source>
</evidence>
<proteinExistence type="predicted"/>
<organism evidence="2 3">
    <name type="scientific">Periplaneta americana</name>
    <name type="common">American cockroach</name>
    <name type="synonym">Blatta americana</name>
    <dbReference type="NCBI Taxonomy" id="6978"/>
    <lineage>
        <taxon>Eukaryota</taxon>
        <taxon>Metazoa</taxon>
        <taxon>Ecdysozoa</taxon>
        <taxon>Arthropoda</taxon>
        <taxon>Hexapoda</taxon>
        <taxon>Insecta</taxon>
        <taxon>Pterygota</taxon>
        <taxon>Neoptera</taxon>
        <taxon>Polyneoptera</taxon>
        <taxon>Dictyoptera</taxon>
        <taxon>Blattodea</taxon>
        <taxon>Blattoidea</taxon>
        <taxon>Blattidae</taxon>
        <taxon>Blattinae</taxon>
        <taxon>Periplaneta</taxon>
    </lineage>
</organism>
<dbReference type="EMBL" id="JAJSOF020000029">
    <property type="protein sequence ID" value="KAJ4431849.1"/>
    <property type="molecule type" value="Genomic_DNA"/>
</dbReference>